<organism evidence="2 3">
    <name type="scientific">Brassica napus</name>
    <name type="common">Rape</name>
    <dbReference type="NCBI Taxonomy" id="3708"/>
    <lineage>
        <taxon>Eukaryota</taxon>
        <taxon>Viridiplantae</taxon>
        <taxon>Streptophyta</taxon>
        <taxon>Embryophyta</taxon>
        <taxon>Tracheophyta</taxon>
        <taxon>Spermatophyta</taxon>
        <taxon>Magnoliopsida</taxon>
        <taxon>eudicotyledons</taxon>
        <taxon>Gunneridae</taxon>
        <taxon>Pentapetalae</taxon>
        <taxon>rosids</taxon>
        <taxon>malvids</taxon>
        <taxon>Brassicales</taxon>
        <taxon>Brassicaceae</taxon>
        <taxon>Brassiceae</taxon>
        <taxon>Brassica</taxon>
    </lineage>
</organism>
<evidence type="ECO:0000256" key="1">
    <source>
        <dbReference type="SAM" id="MobiDB-lite"/>
    </source>
</evidence>
<dbReference type="Proteomes" id="UP000824890">
    <property type="component" value="Unassembled WGS sequence"/>
</dbReference>
<evidence type="ECO:0000313" key="2">
    <source>
        <dbReference type="EMBL" id="KAH0910434.1"/>
    </source>
</evidence>
<feature type="region of interest" description="Disordered" evidence="1">
    <location>
        <begin position="64"/>
        <end position="86"/>
    </location>
</feature>
<name>A0ABQ8C052_BRANA</name>
<reference evidence="2 3" key="1">
    <citation type="submission" date="2021-05" db="EMBL/GenBank/DDBJ databases">
        <title>Genome Assembly of Synthetic Allotetraploid Brassica napus Reveals Homoeologous Exchanges between Subgenomes.</title>
        <authorList>
            <person name="Davis J.T."/>
        </authorList>
    </citation>
    <scope>NUCLEOTIDE SEQUENCE [LARGE SCALE GENOMIC DNA]</scope>
    <source>
        <strain evidence="3">cv. Da-Ae</strain>
        <tissue evidence="2">Seedling</tissue>
    </source>
</reference>
<keyword evidence="3" id="KW-1185">Reference proteome</keyword>
<protein>
    <submittedName>
        <fullName evidence="2">Uncharacterized protein</fullName>
    </submittedName>
</protein>
<accession>A0ABQ8C052</accession>
<evidence type="ECO:0000313" key="3">
    <source>
        <dbReference type="Proteomes" id="UP000824890"/>
    </source>
</evidence>
<sequence>MVESVLPELAEEIYLVKPSLLKAEDAFCWLKTKTGDYSVKSGAIPARTTVDKATSSAREWLLAQATSSPNHSSPPQSEVFGLLGWR</sequence>
<gene>
    <name evidence="2" type="ORF">HID58_033755</name>
</gene>
<feature type="compositionally biased region" description="Polar residues" evidence="1">
    <location>
        <begin position="64"/>
        <end position="76"/>
    </location>
</feature>
<comment type="caution">
    <text evidence="2">The sequence shown here is derived from an EMBL/GenBank/DDBJ whole genome shotgun (WGS) entry which is preliminary data.</text>
</comment>
<proteinExistence type="predicted"/>
<dbReference type="EMBL" id="JAGKQM010000009">
    <property type="protein sequence ID" value="KAH0910434.1"/>
    <property type="molecule type" value="Genomic_DNA"/>
</dbReference>